<dbReference type="RefSeq" id="XP_005767861.1">
    <property type="nucleotide sequence ID" value="XM_005767804.1"/>
</dbReference>
<reference evidence="4" key="2">
    <citation type="submission" date="2024-10" db="UniProtKB">
        <authorList>
            <consortium name="EnsemblProtists"/>
        </authorList>
    </citation>
    <scope>IDENTIFICATION</scope>
</reference>
<dbReference type="Proteomes" id="UP000013827">
    <property type="component" value="Unassembled WGS sequence"/>
</dbReference>
<dbReference type="InterPro" id="IPR051012">
    <property type="entry name" value="CellSynth/LPSAsmb/PSIAsmb"/>
</dbReference>
<evidence type="ECO:0000256" key="2">
    <source>
        <dbReference type="ARBA" id="ARBA00022803"/>
    </source>
</evidence>
<evidence type="ECO:0000313" key="4">
    <source>
        <dbReference type="EnsemblProtists" id="EOD15432"/>
    </source>
</evidence>
<evidence type="ECO:0000313" key="5">
    <source>
        <dbReference type="Proteomes" id="UP000013827"/>
    </source>
</evidence>
<dbReference type="eggNOG" id="ENOG502QXRP">
    <property type="taxonomic scope" value="Eukaryota"/>
</dbReference>
<proteinExistence type="predicted"/>
<dbReference type="AlphaFoldDB" id="A0A0D3IVZ7"/>
<dbReference type="Gene3D" id="1.25.40.10">
    <property type="entry name" value="Tetratricopeptide repeat domain"/>
    <property type="match status" value="2"/>
</dbReference>
<dbReference type="EnsemblProtists" id="EOD15432">
    <property type="protein sequence ID" value="EOD15432"/>
    <property type="gene ID" value="EMIHUDRAFT_211649"/>
</dbReference>
<accession>A0A0D3IVZ7</accession>
<dbReference type="PANTHER" id="PTHR45586">
    <property type="entry name" value="TPR REPEAT-CONTAINING PROTEIN PA4667"/>
    <property type="match status" value="1"/>
</dbReference>
<protein>
    <submittedName>
        <fullName evidence="4">Uncharacterized protein</fullName>
    </submittedName>
</protein>
<dbReference type="SUPFAM" id="SSF48452">
    <property type="entry name" value="TPR-like"/>
    <property type="match status" value="2"/>
</dbReference>
<keyword evidence="5" id="KW-1185">Reference proteome</keyword>
<dbReference type="InterPro" id="IPR019734">
    <property type="entry name" value="TPR_rpt"/>
</dbReference>
<organism evidence="4 5">
    <name type="scientific">Emiliania huxleyi (strain CCMP1516)</name>
    <dbReference type="NCBI Taxonomy" id="280463"/>
    <lineage>
        <taxon>Eukaryota</taxon>
        <taxon>Haptista</taxon>
        <taxon>Haptophyta</taxon>
        <taxon>Prymnesiophyceae</taxon>
        <taxon>Isochrysidales</taxon>
        <taxon>Noelaerhabdaceae</taxon>
        <taxon>Emiliania</taxon>
    </lineage>
</organism>
<dbReference type="PROSITE" id="PS50005">
    <property type="entry name" value="TPR"/>
    <property type="match status" value="1"/>
</dbReference>
<name>A0A0D3IVZ7_EMIH1</name>
<evidence type="ECO:0000256" key="3">
    <source>
        <dbReference type="PROSITE-ProRule" id="PRU00339"/>
    </source>
</evidence>
<dbReference type="HOGENOM" id="CLU_447946_0_0_1"/>
<dbReference type="GeneID" id="17261582"/>
<dbReference type="SUPFAM" id="SSF52266">
    <property type="entry name" value="SGNH hydrolase"/>
    <property type="match status" value="1"/>
</dbReference>
<dbReference type="PaxDb" id="2903-EOD15432"/>
<dbReference type="PANTHER" id="PTHR45586:SF1">
    <property type="entry name" value="LIPOPOLYSACCHARIDE ASSEMBLY PROTEIN B"/>
    <property type="match status" value="1"/>
</dbReference>
<keyword evidence="2 3" id="KW-0802">TPR repeat</keyword>
<feature type="repeat" description="TPR" evidence="3">
    <location>
        <begin position="131"/>
        <end position="164"/>
    </location>
</feature>
<keyword evidence="1" id="KW-0677">Repeat</keyword>
<reference evidence="5" key="1">
    <citation type="journal article" date="2013" name="Nature">
        <title>Pan genome of the phytoplankton Emiliania underpins its global distribution.</title>
        <authorList>
            <person name="Read B.A."/>
            <person name="Kegel J."/>
            <person name="Klute M.J."/>
            <person name="Kuo A."/>
            <person name="Lefebvre S.C."/>
            <person name="Maumus F."/>
            <person name="Mayer C."/>
            <person name="Miller J."/>
            <person name="Monier A."/>
            <person name="Salamov A."/>
            <person name="Young J."/>
            <person name="Aguilar M."/>
            <person name="Claverie J.M."/>
            <person name="Frickenhaus S."/>
            <person name="Gonzalez K."/>
            <person name="Herman E.K."/>
            <person name="Lin Y.C."/>
            <person name="Napier J."/>
            <person name="Ogata H."/>
            <person name="Sarno A.F."/>
            <person name="Shmutz J."/>
            <person name="Schroeder D."/>
            <person name="de Vargas C."/>
            <person name="Verret F."/>
            <person name="von Dassow P."/>
            <person name="Valentin K."/>
            <person name="Van de Peer Y."/>
            <person name="Wheeler G."/>
            <person name="Dacks J.B."/>
            <person name="Delwiche C.F."/>
            <person name="Dyhrman S.T."/>
            <person name="Glockner G."/>
            <person name="John U."/>
            <person name="Richards T."/>
            <person name="Worden A.Z."/>
            <person name="Zhang X."/>
            <person name="Grigoriev I.V."/>
            <person name="Allen A.E."/>
            <person name="Bidle K."/>
            <person name="Borodovsky M."/>
            <person name="Bowler C."/>
            <person name="Brownlee C."/>
            <person name="Cock J.M."/>
            <person name="Elias M."/>
            <person name="Gladyshev V.N."/>
            <person name="Groth M."/>
            <person name="Guda C."/>
            <person name="Hadaegh A."/>
            <person name="Iglesias-Rodriguez M.D."/>
            <person name="Jenkins J."/>
            <person name="Jones B.M."/>
            <person name="Lawson T."/>
            <person name="Leese F."/>
            <person name="Lindquist E."/>
            <person name="Lobanov A."/>
            <person name="Lomsadze A."/>
            <person name="Malik S.B."/>
            <person name="Marsh M.E."/>
            <person name="Mackinder L."/>
            <person name="Mock T."/>
            <person name="Mueller-Roeber B."/>
            <person name="Pagarete A."/>
            <person name="Parker M."/>
            <person name="Probert I."/>
            <person name="Quesneville H."/>
            <person name="Raines C."/>
            <person name="Rensing S.A."/>
            <person name="Riano-Pachon D.M."/>
            <person name="Richier S."/>
            <person name="Rokitta S."/>
            <person name="Shiraiwa Y."/>
            <person name="Soanes D.M."/>
            <person name="van der Giezen M."/>
            <person name="Wahlund T.M."/>
            <person name="Williams B."/>
            <person name="Wilson W."/>
            <person name="Wolfe G."/>
            <person name="Wurch L.L."/>
        </authorList>
    </citation>
    <scope>NUCLEOTIDE SEQUENCE</scope>
</reference>
<dbReference type="InterPro" id="IPR011990">
    <property type="entry name" value="TPR-like_helical_dom_sf"/>
</dbReference>
<sequence length="610" mass="65456">MRFYIHHDGDPEFTLAVSWAPTDRRAVRDLCALVAKRLPATAGTRHISLVTENGVELPAGHCVCACVREGADLIAKSVARPPSQPAPAAAANAAEDLEPYLKAADKAYAARQLARAKTIYTELLGVSPRLFTALLRLGLIEEQAGRHEEACHWLQRAVREDPTSEEAAVALARSHLAAGEGEEAAAAVRAALERCGSGAGGKAGGKAAAKACVALGQHDDALKIFLRLVTQRSDDSAVRRLLAASLGSKDGMALLRQQLAFDAKSASALAFLATIARDHSKLSASLELIAEAARLVPDASAYALQRAHTLEVELRYADALEAVREHCDANPQRAAAGVRCADVAALLPTREQCEAARWRPPSAPPSASPCKGTAEEAALRAAATEIRDLHLTLIRNENAYYCCAAMLLATPPPQPADPPLAPLYVAGDSHALSPSWRVVRWRGQPRVLVPVLVTGLKLWHLRDGADFFPKANFEAAAASLPDGADVVFAFGEIDCREGLLLAVERARYRDLAQAIDTVVDIYIRTLRRLAARRRFNILVPPVLPETRAVVKQFNAALRRAVERASPVLAWLDFFEQLLTPAGDALADGLALDGTHLNPQYVRLLEAALPA</sequence>
<dbReference type="SMART" id="SM00028">
    <property type="entry name" value="TPR"/>
    <property type="match status" value="4"/>
</dbReference>
<dbReference type="Pfam" id="PF13432">
    <property type="entry name" value="TPR_16"/>
    <property type="match status" value="1"/>
</dbReference>
<dbReference type="OMA" id="HEEACHW"/>
<dbReference type="KEGG" id="ehx:EMIHUDRAFT_211649"/>
<evidence type="ECO:0000256" key="1">
    <source>
        <dbReference type="ARBA" id="ARBA00022737"/>
    </source>
</evidence>